<name>Q1IR68_KORVE</name>
<dbReference type="PROSITE" id="PS01149">
    <property type="entry name" value="PSI_RSU"/>
    <property type="match status" value="1"/>
</dbReference>
<dbReference type="PROSITE" id="PS50889">
    <property type="entry name" value="S4"/>
    <property type="match status" value="1"/>
</dbReference>
<evidence type="ECO:0000256" key="4">
    <source>
        <dbReference type="RuleBase" id="RU003887"/>
    </source>
</evidence>
<dbReference type="EMBL" id="CP000360">
    <property type="protein sequence ID" value="ABF40632.1"/>
    <property type="molecule type" value="Genomic_DNA"/>
</dbReference>
<evidence type="ECO:0000259" key="5">
    <source>
        <dbReference type="Pfam" id="PF00849"/>
    </source>
</evidence>
<dbReference type="InterPro" id="IPR042092">
    <property type="entry name" value="PsdUridine_s_RsuA/RluB/E/F_cat"/>
</dbReference>
<gene>
    <name evidence="7" type="ordered locus">Acid345_1630</name>
</gene>
<dbReference type="EC" id="5.4.99.-" evidence="4"/>
<keyword evidence="8" id="KW-1185">Reference proteome</keyword>
<sequence length="254" mass="28194">MTNTGKPVKSRRIGLARVLSKLGYCSRARAFELIRADEVRVNGKVERNPERPTDPARDRVEVAHIAIRAARFLYYVVNKPRGLITTASDEKGRETIYSLLPPDSPWVAPVGRLDKASEGLLLLTNDSEWAAKITDPNSHLDKTYHVQVSTLPSEQMVEALSRGIRSDGELLLAKRVSILRAGGKNGWLEIVLEEGKNRQIRRMVAALQIEVLRLIRVAIGPLTLGELPKGGCRALTAEEKAELDDALRLVRGEH</sequence>
<reference evidence="7 8" key="1">
    <citation type="journal article" date="2009" name="Appl. Environ. Microbiol.">
        <title>Three genomes from the phylum Acidobacteria provide insight into the lifestyles of these microorganisms in soils.</title>
        <authorList>
            <person name="Ward N.L."/>
            <person name="Challacombe J.F."/>
            <person name="Janssen P.H."/>
            <person name="Henrissat B."/>
            <person name="Coutinho P.M."/>
            <person name="Wu M."/>
            <person name="Xie G."/>
            <person name="Haft D.H."/>
            <person name="Sait M."/>
            <person name="Badger J."/>
            <person name="Barabote R.D."/>
            <person name="Bradley B."/>
            <person name="Brettin T.S."/>
            <person name="Brinkac L.M."/>
            <person name="Bruce D."/>
            <person name="Creasy T."/>
            <person name="Daugherty S.C."/>
            <person name="Davidsen T.M."/>
            <person name="DeBoy R.T."/>
            <person name="Detter J.C."/>
            <person name="Dodson R.J."/>
            <person name="Durkin A.S."/>
            <person name="Ganapathy A."/>
            <person name="Gwinn-Giglio M."/>
            <person name="Han C.S."/>
            <person name="Khouri H."/>
            <person name="Kiss H."/>
            <person name="Kothari S.P."/>
            <person name="Madupu R."/>
            <person name="Nelson K.E."/>
            <person name="Nelson W.C."/>
            <person name="Paulsen I."/>
            <person name="Penn K."/>
            <person name="Ren Q."/>
            <person name="Rosovitz M.J."/>
            <person name="Selengut J.D."/>
            <person name="Shrivastava S."/>
            <person name="Sullivan S.A."/>
            <person name="Tapia R."/>
            <person name="Thompson L.S."/>
            <person name="Watkins K.L."/>
            <person name="Yang Q."/>
            <person name="Yu C."/>
            <person name="Zafar N."/>
            <person name="Zhou L."/>
            <person name="Kuske C.R."/>
        </authorList>
    </citation>
    <scope>NUCLEOTIDE SEQUENCE [LARGE SCALE GENOMIC DNA]</scope>
    <source>
        <strain evidence="7 8">Ellin345</strain>
    </source>
</reference>
<dbReference type="Gene3D" id="3.10.290.10">
    <property type="entry name" value="RNA-binding S4 domain"/>
    <property type="match status" value="1"/>
</dbReference>
<dbReference type="InterPro" id="IPR020103">
    <property type="entry name" value="PsdUridine_synth_cat_dom_sf"/>
</dbReference>
<comment type="similarity">
    <text evidence="1 4">Belongs to the pseudouridine synthase RsuA family.</text>
</comment>
<dbReference type="PANTHER" id="PTHR47683:SF2">
    <property type="entry name" value="RNA-BINDING S4 DOMAIN-CONTAINING PROTEIN"/>
    <property type="match status" value="1"/>
</dbReference>
<dbReference type="AlphaFoldDB" id="Q1IR68"/>
<dbReference type="InterPro" id="IPR050343">
    <property type="entry name" value="RsuA_PseudoU_synthase"/>
</dbReference>
<accession>Q1IR68</accession>
<dbReference type="SUPFAM" id="SSF55174">
    <property type="entry name" value="Alpha-L RNA-binding motif"/>
    <property type="match status" value="1"/>
</dbReference>
<evidence type="ECO:0000256" key="1">
    <source>
        <dbReference type="ARBA" id="ARBA00008348"/>
    </source>
</evidence>
<dbReference type="InterPro" id="IPR000748">
    <property type="entry name" value="PsdUridine_synth_RsuA/RluB/E/F"/>
</dbReference>
<dbReference type="InterPro" id="IPR002942">
    <property type="entry name" value="S4_RNA-bd"/>
</dbReference>
<evidence type="ECO:0000256" key="2">
    <source>
        <dbReference type="ARBA" id="ARBA00023235"/>
    </source>
</evidence>
<dbReference type="PANTHER" id="PTHR47683">
    <property type="entry name" value="PSEUDOURIDINE SYNTHASE FAMILY PROTEIN-RELATED"/>
    <property type="match status" value="1"/>
</dbReference>
<proteinExistence type="inferred from homology"/>
<dbReference type="KEGG" id="aba:Acid345_1630"/>
<dbReference type="HOGENOM" id="CLU_024979_1_2_0"/>
<organism evidence="7 8">
    <name type="scientific">Koribacter versatilis (strain Ellin345)</name>
    <dbReference type="NCBI Taxonomy" id="204669"/>
    <lineage>
        <taxon>Bacteria</taxon>
        <taxon>Pseudomonadati</taxon>
        <taxon>Acidobacteriota</taxon>
        <taxon>Terriglobia</taxon>
        <taxon>Terriglobales</taxon>
        <taxon>Candidatus Korobacteraceae</taxon>
        <taxon>Candidatus Korobacter</taxon>
    </lineage>
</organism>
<dbReference type="SUPFAM" id="SSF55120">
    <property type="entry name" value="Pseudouridine synthase"/>
    <property type="match status" value="1"/>
</dbReference>
<protein>
    <recommendedName>
        <fullName evidence="4">Pseudouridine synthase</fullName>
        <ecNumber evidence="4">5.4.99.-</ecNumber>
    </recommendedName>
</protein>
<dbReference type="EnsemblBacteria" id="ABF40632">
    <property type="protein sequence ID" value="ABF40632"/>
    <property type="gene ID" value="Acid345_1630"/>
</dbReference>
<dbReference type="CDD" id="cd02870">
    <property type="entry name" value="PseudoU_synth_RsuA_like"/>
    <property type="match status" value="1"/>
</dbReference>
<dbReference type="InterPro" id="IPR006145">
    <property type="entry name" value="PsdUridine_synth_RsuA/RluA"/>
</dbReference>
<dbReference type="Pfam" id="PF00849">
    <property type="entry name" value="PseudoU_synth_2"/>
    <property type="match status" value="1"/>
</dbReference>
<dbReference type="Gene3D" id="3.30.70.580">
    <property type="entry name" value="Pseudouridine synthase I, catalytic domain, N-terminal subdomain"/>
    <property type="match status" value="1"/>
</dbReference>
<dbReference type="NCBIfam" id="TIGR00093">
    <property type="entry name" value="pseudouridine synthase"/>
    <property type="match status" value="1"/>
</dbReference>
<dbReference type="GO" id="GO:0120159">
    <property type="term" value="F:rRNA pseudouridine synthase activity"/>
    <property type="evidence" value="ECO:0007669"/>
    <property type="project" value="UniProtKB-ARBA"/>
</dbReference>
<dbReference type="STRING" id="204669.Acid345_1630"/>
<feature type="domain" description="Pseudouridine synthase RsuA/RluA-like" evidence="5">
    <location>
        <begin position="74"/>
        <end position="206"/>
    </location>
</feature>
<evidence type="ECO:0000256" key="3">
    <source>
        <dbReference type="PROSITE-ProRule" id="PRU00182"/>
    </source>
</evidence>
<keyword evidence="3" id="KW-0694">RNA-binding</keyword>
<dbReference type="Pfam" id="PF01479">
    <property type="entry name" value="S4"/>
    <property type="match status" value="1"/>
</dbReference>
<dbReference type="Gene3D" id="3.30.70.1560">
    <property type="entry name" value="Alpha-L RNA-binding motif"/>
    <property type="match status" value="1"/>
</dbReference>
<evidence type="ECO:0000313" key="8">
    <source>
        <dbReference type="Proteomes" id="UP000002432"/>
    </source>
</evidence>
<dbReference type="eggNOG" id="COG1187">
    <property type="taxonomic scope" value="Bacteria"/>
</dbReference>
<dbReference type="Proteomes" id="UP000002432">
    <property type="component" value="Chromosome"/>
</dbReference>
<dbReference type="InterPro" id="IPR036986">
    <property type="entry name" value="S4_RNA-bd_sf"/>
</dbReference>
<evidence type="ECO:0000313" key="7">
    <source>
        <dbReference type="EMBL" id="ABF40632.1"/>
    </source>
</evidence>
<keyword evidence="2 4" id="KW-0413">Isomerase</keyword>
<dbReference type="InterPro" id="IPR018496">
    <property type="entry name" value="PsdUridine_synth_RsuA/RluB_CS"/>
</dbReference>
<dbReference type="GO" id="GO:0000455">
    <property type="term" value="P:enzyme-directed rRNA pseudouridine synthesis"/>
    <property type="evidence" value="ECO:0007669"/>
    <property type="project" value="UniProtKB-ARBA"/>
</dbReference>
<evidence type="ECO:0000259" key="6">
    <source>
        <dbReference type="Pfam" id="PF01479"/>
    </source>
</evidence>
<dbReference type="InterPro" id="IPR020094">
    <property type="entry name" value="TruA/RsuA/RluB/E/F_N"/>
</dbReference>
<dbReference type="GO" id="GO:0003723">
    <property type="term" value="F:RNA binding"/>
    <property type="evidence" value="ECO:0007669"/>
    <property type="project" value="UniProtKB-KW"/>
</dbReference>
<feature type="domain" description="RNA-binding S4" evidence="6">
    <location>
        <begin position="15"/>
        <end position="51"/>
    </location>
</feature>
<dbReference type="CDD" id="cd00165">
    <property type="entry name" value="S4"/>
    <property type="match status" value="1"/>
</dbReference>